<dbReference type="PRINTS" id="PR00103">
    <property type="entry name" value="CAMPKINASE"/>
</dbReference>
<evidence type="ECO:0000259" key="1">
    <source>
        <dbReference type="PROSITE" id="PS50042"/>
    </source>
</evidence>
<dbReference type="Gene3D" id="3.20.20.450">
    <property type="entry name" value="EAL domain"/>
    <property type="match status" value="1"/>
</dbReference>
<accession>A0ABV2A5L7</accession>
<dbReference type="PROSITE" id="PS50883">
    <property type="entry name" value="EAL"/>
    <property type="match status" value="1"/>
</dbReference>
<dbReference type="RefSeq" id="WP_352886502.1">
    <property type="nucleotide sequence ID" value="NZ_JBEPIJ010000001.1"/>
</dbReference>
<dbReference type="Pfam" id="PF00027">
    <property type="entry name" value="cNMP_binding"/>
    <property type="match status" value="1"/>
</dbReference>
<keyword evidence="4" id="KW-1185">Reference proteome</keyword>
<dbReference type="InterPro" id="IPR000595">
    <property type="entry name" value="cNMP-bd_dom"/>
</dbReference>
<gene>
    <name evidence="3" type="ORF">ABSH63_00820</name>
</gene>
<dbReference type="InterPro" id="IPR035919">
    <property type="entry name" value="EAL_sf"/>
</dbReference>
<dbReference type="SMART" id="SM00100">
    <property type="entry name" value="cNMP"/>
    <property type="match status" value="1"/>
</dbReference>
<name>A0ABV2A5L7_9GAMM</name>
<dbReference type="InterPro" id="IPR001633">
    <property type="entry name" value="EAL_dom"/>
</dbReference>
<comment type="caution">
    <text evidence="3">The sequence shown here is derived from an EMBL/GenBank/DDBJ whole genome shotgun (WGS) entry which is preliminary data.</text>
</comment>
<dbReference type="PANTHER" id="PTHR33121">
    <property type="entry name" value="CYCLIC DI-GMP PHOSPHODIESTERASE PDEF"/>
    <property type="match status" value="1"/>
</dbReference>
<organism evidence="3 4">
    <name type="scientific">Sinimarinibacterium thermocellulolyticum</name>
    <dbReference type="NCBI Taxonomy" id="3170016"/>
    <lineage>
        <taxon>Bacteria</taxon>
        <taxon>Pseudomonadati</taxon>
        <taxon>Pseudomonadota</taxon>
        <taxon>Gammaproteobacteria</taxon>
        <taxon>Nevskiales</taxon>
        <taxon>Nevskiaceae</taxon>
        <taxon>Sinimarinibacterium</taxon>
    </lineage>
</organism>
<evidence type="ECO:0000313" key="3">
    <source>
        <dbReference type="EMBL" id="MES0872557.1"/>
    </source>
</evidence>
<dbReference type="EMBL" id="JBEPIJ010000001">
    <property type="protein sequence ID" value="MES0872557.1"/>
    <property type="molecule type" value="Genomic_DNA"/>
</dbReference>
<dbReference type="CDD" id="cd01948">
    <property type="entry name" value="EAL"/>
    <property type="match status" value="1"/>
</dbReference>
<sequence length="406" mass="44616">MIESAAQRLLEPGEVLFRTGDIGHEAYLIESGAVEIYVDRPEGRRVLALLGADDLFGELALIGDQTRTACARAATATRLSVITHDLLHDQLERAAPLLRHLLRVTLARCRSNLRMIGDGENPAPTSIAPATEPGSVGSLALTRLRLERAIAEAIEREELELFYQPIVRLGGGHVVGFEALARWRRSDGTLVPPGEFIWVLEDSKLILEFGRWVIRKAAADLRKLDAHHQPIRVDDEPLFCSVNLSVRQFGDPELLPVLRAALADHALQAGQLRLEITESGLLNNLNAALELIEQCRALGCRVVVDDFGTGYSSLWYLHSLPVDGLKLDRAFLQDSTRSDRGLRIVRAVGRLAADLDMSAIAEGIETPEQAAICHDLGLDYGQGYYFGRAVPLAQAQALLRRQVADL</sequence>
<reference evidence="3 4" key="1">
    <citation type="submission" date="2024-06" db="EMBL/GenBank/DDBJ databases">
        <authorList>
            <person name="Li Z."/>
            <person name="Jiang Y."/>
        </authorList>
    </citation>
    <scope>NUCLEOTIDE SEQUENCE [LARGE SCALE GENOMIC DNA]</scope>
    <source>
        <strain evidence="3 4">HSW-8</strain>
    </source>
</reference>
<feature type="domain" description="Cyclic nucleotide-binding" evidence="1">
    <location>
        <begin position="1"/>
        <end position="108"/>
    </location>
</feature>
<protein>
    <submittedName>
        <fullName evidence="3">EAL domain-containing protein</fullName>
    </submittedName>
</protein>
<feature type="domain" description="EAL" evidence="2">
    <location>
        <begin position="143"/>
        <end position="403"/>
    </location>
</feature>
<dbReference type="InterPro" id="IPR050706">
    <property type="entry name" value="Cyclic-di-GMP_PDE-like"/>
</dbReference>
<evidence type="ECO:0000259" key="2">
    <source>
        <dbReference type="PROSITE" id="PS50883"/>
    </source>
</evidence>
<proteinExistence type="predicted"/>
<dbReference type="InterPro" id="IPR014710">
    <property type="entry name" value="RmlC-like_jellyroll"/>
</dbReference>
<dbReference type="PROSITE" id="PS50042">
    <property type="entry name" value="CNMP_BINDING_3"/>
    <property type="match status" value="1"/>
</dbReference>
<evidence type="ECO:0000313" key="4">
    <source>
        <dbReference type="Proteomes" id="UP001465331"/>
    </source>
</evidence>
<dbReference type="Gene3D" id="2.60.120.10">
    <property type="entry name" value="Jelly Rolls"/>
    <property type="match status" value="1"/>
</dbReference>
<dbReference type="SUPFAM" id="SSF141868">
    <property type="entry name" value="EAL domain-like"/>
    <property type="match status" value="1"/>
</dbReference>
<dbReference type="PANTHER" id="PTHR33121:SF70">
    <property type="entry name" value="SIGNALING PROTEIN YKOW"/>
    <property type="match status" value="1"/>
</dbReference>
<dbReference type="SUPFAM" id="SSF51206">
    <property type="entry name" value="cAMP-binding domain-like"/>
    <property type="match status" value="1"/>
</dbReference>
<dbReference type="SMART" id="SM00052">
    <property type="entry name" value="EAL"/>
    <property type="match status" value="1"/>
</dbReference>
<dbReference type="PROSITE" id="PS00889">
    <property type="entry name" value="CNMP_BINDING_2"/>
    <property type="match status" value="1"/>
</dbReference>
<dbReference type="Pfam" id="PF00563">
    <property type="entry name" value="EAL"/>
    <property type="match status" value="1"/>
</dbReference>
<dbReference type="CDD" id="cd00038">
    <property type="entry name" value="CAP_ED"/>
    <property type="match status" value="1"/>
</dbReference>
<dbReference type="InterPro" id="IPR018490">
    <property type="entry name" value="cNMP-bd_dom_sf"/>
</dbReference>
<dbReference type="Proteomes" id="UP001465331">
    <property type="component" value="Unassembled WGS sequence"/>
</dbReference>
<dbReference type="InterPro" id="IPR018488">
    <property type="entry name" value="cNMP-bd_CS"/>
</dbReference>